<keyword evidence="1" id="KW-0472">Membrane</keyword>
<gene>
    <name evidence="2" type="ordered locus">Slin_6835</name>
</gene>
<keyword evidence="3" id="KW-1185">Reference proteome</keyword>
<evidence type="ECO:0000313" key="3">
    <source>
        <dbReference type="Proteomes" id="UP000002028"/>
    </source>
</evidence>
<sequence>MMNLSIFLQMNVAERIEKAAMPYLLGALLLVLLWFGGRILLDFLLRKRG</sequence>
<dbReference type="KEGG" id="sli:Slin_6835"/>
<proteinExistence type="predicted"/>
<keyword evidence="1" id="KW-1133">Transmembrane helix</keyword>
<dbReference type="HOGENOM" id="CLU_3140850_0_0_10"/>
<keyword evidence="2" id="KW-0614">Plasmid</keyword>
<accession>D2QVF2</accession>
<keyword evidence="1" id="KW-0812">Transmembrane</keyword>
<reference evidence="2 3" key="1">
    <citation type="journal article" date="2010" name="Stand. Genomic Sci.">
        <title>Complete genome sequence of Spirosoma linguale type strain (1).</title>
        <authorList>
            <person name="Lail K."/>
            <person name="Sikorski J."/>
            <person name="Saunders E."/>
            <person name="Lapidus A."/>
            <person name="Glavina Del Rio T."/>
            <person name="Copeland A."/>
            <person name="Tice H."/>
            <person name="Cheng J.-F."/>
            <person name="Lucas S."/>
            <person name="Nolan M."/>
            <person name="Bruce D."/>
            <person name="Goodwin L."/>
            <person name="Pitluck S."/>
            <person name="Ivanova N."/>
            <person name="Mavromatis K."/>
            <person name="Ovchinnikova G."/>
            <person name="Pati A."/>
            <person name="Chen A."/>
            <person name="Palaniappan K."/>
            <person name="Land M."/>
            <person name="Hauser L."/>
            <person name="Chang Y.-J."/>
            <person name="Jeffries C.D."/>
            <person name="Chain P."/>
            <person name="Brettin T."/>
            <person name="Detter J.C."/>
            <person name="Schuetze A."/>
            <person name="Rohde M."/>
            <person name="Tindall B.J."/>
            <person name="Goeker M."/>
            <person name="Bristow J."/>
            <person name="Eisen J.A."/>
            <person name="Markowitz V."/>
            <person name="Hugenholtz P."/>
            <person name="Kyrpides N.C."/>
            <person name="Klenk H.-P."/>
            <person name="Chen F."/>
        </authorList>
    </citation>
    <scope>NUCLEOTIDE SEQUENCE [LARGE SCALE GENOMIC DNA]</scope>
    <source>
        <strain evidence="3">ATCC 33905 / DSM 74 / LMG 10896 / Claus 1</strain>
    </source>
</reference>
<geneLocation type="plasmid" evidence="2 3">
    <name>pSLIN02</name>
</geneLocation>
<dbReference type="AlphaFoldDB" id="D2QVF2"/>
<evidence type="ECO:0000256" key="1">
    <source>
        <dbReference type="SAM" id="Phobius"/>
    </source>
</evidence>
<dbReference type="Proteomes" id="UP000002028">
    <property type="component" value="Plasmid pSLIN02"/>
</dbReference>
<protein>
    <submittedName>
        <fullName evidence="2">Uncharacterized protein</fullName>
    </submittedName>
</protein>
<name>D2QVF2_SPILD</name>
<evidence type="ECO:0000313" key="2">
    <source>
        <dbReference type="EMBL" id="ADB42784.1"/>
    </source>
</evidence>
<feature type="transmembrane region" description="Helical" evidence="1">
    <location>
        <begin position="20"/>
        <end position="41"/>
    </location>
</feature>
<organism evidence="2 3">
    <name type="scientific">Spirosoma linguale (strain ATCC 33905 / DSM 74 / LMG 10896 / Claus 1)</name>
    <dbReference type="NCBI Taxonomy" id="504472"/>
    <lineage>
        <taxon>Bacteria</taxon>
        <taxon>Pseudomonadati</taxon>
        <taxon>Bacteroidota</taxon>
        <taxon>Cytophagia</taxon>
        <taxon>Cytophagales</taxon>
        <taxon>Cytophagaceae</taxon>
        <taxon>Spirosoma</taxon>
    </lineage>
</organism>
<dbReference type="EMBL" id="CP001771">
    <property type="protein sequence ID" value="ADB42784.1"/>
    <property type="molecule type" value="Genomic_DNA"/>
</dbReference>